<dbReference type="SMART" id="SM00487">
    <property type="entry name" value="DEXDc"/>
    <property type="match status" value="1"/>
</dbReference>
<dbReference type="PROSITE" id="PS51192">
    <property type="entry name" value="HELICASE_ATP_BIND_1"/>
    <property type="match status" value="1"/>
</dbReference>
<reference evidence="9" key="1">
    <citation type="submission" date="2023-06" db="EMBL/GenBank/DDBJ databases">
        <authorList>
            <consortium name="Lawrence Berkeley National Laboratory"/>
            <person name="Ahrendt S."/>
            <person name="Sahu N."/>
            <person name="Indic B."/>
            <person name="Wong-Bajracharya J."/>
            <person name="Merenyi Z."/>
            <person name="Ke H.-M."/>
            <person name="Monk M."/>
            <person name="Kocsube S."/>
            <person name="Drula E."/>
            <person name="Lipzen A."/>
            <person name="Balint B."/>
            <person name="Henrissat B."/>
            <person name="Andreopoulos B."/>
            <person name="Martin F.M."/>
            <person name="Harder C.B."/>
            <person name="Rigling D."/>
            <person name="Ford K.L."/>
            <person name="Foster G.D."/>
            <person name="Pangilinan J."/>
            <person name="Papanicolaou A."/>
            <person name="Barry K."/>
            <person name="LaButti K."/>
            <person name="Viragh M."/>
            <person name="Koriabine M."/>
            <person name="Yan M."/>
            <person name="Riley R."/>
            <person name="Champramary S."/>
            <person name="Plett K.L."/>
            <person name="Tsai I.J."/>
            <person name="Slot J."/>
            <person name="Sipos G."/>
            <person name="Plett J."/>
            <person name="Nagy L.G."/>
            <person name="Grigoriev I.V."/>
        </authorList>
    </citation>
    <scope>NUCLEOTIDE SEQUENCE</scope>
    <source>
        <strain evidence="9">CCBAS 213</strain>
    </source>
</reference>
<dbReference type="InterPro" id="IPR001650">
    <property type="entry name" value="Helicase_C-like"/>
</dbReference>
<feature type="region of interest" description="Disordered" evidence="6">
    <location>
        <begin position="1"/>
        <end position="20"/>
    </location>
</feature>
<evidence type="ECO:0000256" key="1">
    <source>
        <dbReference type="ARBA" id="ARBA00005446"/>
    </source>
</evidence>
<dbReference type="PANTHER" id="PTHR13710">
    <property type="entry name" value="DNA HELICASE RECQ FAMILY MEMBER"/>
    <property type="match status" value="1"/>
</dbReference>
<dbReference type="GeneID" id="85363557"/>
<comment type="caution">
    <text evidence="9">The sequence shown here is derived from an EMBL/GenBank/DDBJ whole genome shotgun (WGS) entry which is preliminary data.</text>
</comment>
<dbReference type="Gene3D" id="3.40.50.300">
    <property type="entry name" value="P-loop containing nucleotide triphosphate hydrolases"/>
    <property type="match status" value="2"/>
</dbReference>
<evidence type="ECO:0000256" key="3">
    <source>
        <dbReference type="ARBA" id="ARBA00022840"/>
    </source>
</evidence>
<dbReference type="SUPFAM" id="SSF52540">
    <property type="entry name" value="P-loop containing nucleoside triphosphate hydrolases"/>
    <property type="match status" value="1"/>
</dbReference>
<keyword evidence="2" id="KW-0547">Nucleotide-binding</keyword>
<feature type="domain" description="Helicase ATP-binding" evidence="7">
    <location>
        <begin position="1128"/>
        <end position="1284"/>
    </location>
</feature>
<evidence type="ECO:0000256" key="6">
    <source>
        <dbReference type="SAM" id="MobiDB-lite"/>
    </source>
</evidence>
<dbReference type="InterPro" id="IPR014001">
    <property type="entry name" value="Helicase_ATP-bd"/>
</dbReference>
<evidence type="ECO:0000313" key="10">
    <source>
        <dbReference type="Proteomes" id="UP001175211"/>
    </source>
</evidence>
<evidence type="ECO:0000259" key="8">
    <source>
        <dbReference type="PROSITE" id="PS51194"/>
    </source>
</evidence>
<dbReference type="Proteomes" id="UP001175211">
    <property type="component" value="Unassembled WGS sequence"/>
</dbReference>
<feature type="domain" description="Helicase C-terminal" evidence="8">
    <location>
        <begin position="1313"/>
        <end position="1473"/>
    </location>
</feature>
<evidence type="ECO:0000256" key="4">
    <source>
        <dbReference type="ARBA" id="ARBA00034617"/>
    </source>
</evidence>
<accession>A0AA39MM81</accession>
<dbReference type="GO" id="GO:0005737">
    <property type="term" value="C:cytoplasm"/>
    <property type="evidence" value="ECO:0007669"/>
    <property type="project" value="TreeGrafter"/>
</dbReference>
<comment type="catalytic activity">
    <reaction evidence="4">
        <text>Couples ATP hydrolysis with the unwinding of duplex DNA by translocating in the 3'-5' direction.</text>
        <dbReference type="EC" id="5.6.2.4"/>
    </reaction>
</comment>
<sequence>MDRCKEPGCPNPVDTSNHKNNYHGHTYTYKWLGNTVTIHRRSDGLLDCPCSEPLHRRYSNKIIKRLVTANNPHPPAICTDEKYLDLFTSSPSGRHVLVQPPTNPMIEGSQDTPGDTEIPMQTDASSSSHQLCTQSHTTPMAGKSTSVVDEQSRSDEETSSDEGTEDEIGESEDGNNSDAGDDPEGVVTQSDARSLLLSCGLVVDERYRAIICIDCHIVLQYSAAYSHRVKRHSAYHKHHSRTVGKPKIMSCLQRLLAHIPKYPSPDCEGIPQVESIKLEEFWGCGVSGCTYKRIWKSARYCRKHHTNSAHGELSASERQPVKVLGHCFIRIKSRTLYVRAFQSIPPSTSSSDHPLSIILHHSKSKGVGDPQKTLTITDNRETTAVLYHSEWIPMLRDVPLAQLMANGSSPRKDEPELLRLKESVRAYYQAIPPVLSQIGRLTRTQIATAELSHSDFKAFKEPQNLDSLIQDADEMSRFISFQLRSVFAPIENYPVSTHPFTREKLYELHRILSDKESLEANVASNVHQVIWYFLRHPTPEFLQDDLACPLSRYLVAAHIKSARGQFSMPRFVPPTLSRLQWSFRATACREILNIRLQYNNETHKAYLECVRPYLTVGHQTLFNSLKQSHAFFTTLAKNEPGFARFNWDSDFTVLSMDGQPILMTDFTNSITRSIQTLESRLNTLFRGCEFVDILDHISQRLNPEDPKMWIQDDPHNHEYGGSFITNPMNGFTFFGPDKEDVRYRLLRHLSCQENLFVKVTRDDGNGPISTLQEQRGNIMDWISELNECVKLVYYLVTATWGGGARGTETTLIQYANTTNDRHVYVFNGMLTIVTNYAKTQSIQGHGVRVARCPSYLVSQLLILLVTVVYPAAMHLSAYVLSRELSENYASHLFVISGRRMDTQDFTRALTEITSTYLRVPLGVRSWRQVMHTMLVNLANVDFASPDQLDEEVKDIHAMFAHSKDVGEHHYSLQTGNALTDISATAVSSNQRISLRWHAVTHLLHPALLKSVHSNNAGGNYHSDALFSVFDVHFDSVTKAVQRSTKNVVASIGQQTSVIKTIVEETSQRAMIGAMSYVHARLMDTAHADQRKISNFPPIQVHPDLFKRIQPSIPAGSRYFRSPQQAELVQSTLSSDHVLAIMPTGSGKSLAFFSAPYLDDGGLYVVITPLTALTEDMGRRLRQNDGIRGGIYPEFSSLDGQLVFAAAHYAGTETFYNWVDKQADRLRRVFIDECHHLYLSTSYRSCFKLFYRLTALGKPITFLSATVFPQSIPLLCKCMGIPQETLRIIRTSTARRNIRYSVTHVPKSMDMVGVVTEFCAGIKFGPDDRGIIYTRTIADAIQLSRILQCDYYISKVDPNNEENNTIKKREIISTWQSGEDPKRRWIVGTQCLGEGIDQSNVRITVHFNVTTLIDVVQQTGRAGRDGKLAYSFIFWNELPWTSKKEGSSLHIYDQWDDFYDVEAGQEHYGIDELILLLHERYQCLRIRFVKPLDGDAHTCAALGGALCENCERLLSVRTPTNMCQDPNLEVGFVADVAPSHSFSAPPIPSILLAQEHEGVLPRVQNVRTAAEKVQQHYKQSDAHATKLLAAVNHLTSYGCADCWISRDPRQVGTPHKHAVPAIRHRVLSMTLDALVFDDSDHIYTPICYRCWIPFHHPFNHPPVAKKHEIDEECCPYNKNIRRIIPTAIKSAFMFEVEGGFVYRDTIAKRLGIQPWNNIEEFAQWLRVPVKGASRARNCHTFIVELHELLTETVPKC</sequence>
<dbReference type="GO" id="GO:0005524">
    <property type="term" value="F:ATP binding"/>
    <property type="evidence" value="ECO:0007669"/>
    <property type="project" value="UniProtKB-KW"/>
</dbReference>
<dbReference type="PANTHER" id="PTHR13710:SF154">
    <property type="entry name" value="RECQ HELICASE, PUTATIVE (AFU_ORTHOLOGUE AFUA_6G14720)-RELATED"/>
    <property type="match status" value="1"/>
</dbReference>
<keyword evidence="3" id="KW-0067">ATP-binding</keyword>
<evidence type="ECO:0000256" key="5">
    <source>
        <dbReference type="ARBA" id="ARBA00034808"/>
    </source>
</evidence>
<dbReference type="GO" id="GO:0009378">
    <property type="term" value="F:four-way junction helicase activity"/>
    <property type="evidence" value="ECO:0007669"/>
    <property type="project" value="TreeGrafter"/>
</dbReference>
<evidence type="ECO:0000256" key="2">
    <source>
        <dbReference type="ARBA" id="ARBA00022741"/>
    </source>
</evidence>
<dbReference type="Pfam" id="PF00270">
    <property type="entry name" value="DEAD"/>
    <property type="match status" value="1"/>
</dbReference>
<evidence type="ECO:0000313" key="9">
    <source>
        <dbReference type="EMBL" id="KAK0439083.1"/>
    </source>
</evidence>
<dbReference type="GO" id="GO:0005694">
    <property type="term" value="C:chromosome"/>
    <property type="evidence" value="ECO:0007669"/>
    <property type="project" value="TreeGrafter"/>
</dbReference>
<organism evidence="9 10">
    <name type="scientific">Armillaria tabescens</name>
    <name type="common">Ringless honey mushroom</name>
    <name type="synonym">Agaricus tabescens</name>
    <dbReference type="NCBI Taxonomy" id="1929756"/>
    <lineage>
        <taxon>Eukaryota</taxon>
        <taxon>Fungi</taxon>
        <taxon>Dikarya</taxon>
        <taxon>Basidiomycota</taxon>
        <taxon>Agaricomycotina</taxon>
        <taxon>Agaricomycetes</taxon>
        <taxon>Agaricomycetidae</taxon>
        <taxon>Agaricales</taxon>
        <taxon>Marasmiineae</taxon>
        <taxon>Physalacriaceae</taxon>
        <taxon>Desarmillaria</taxon>
    </lineage>
</organism>
<dbReference type="PROSITE" id="PS51194">
    <property type="entry name" value="HELICASE_CTER"/>
    <property type="match status" value="1"/>
</dbReference>
<evidence type="ECO:0000259" key="7">
    <source>
        <dbReference type="PROSITE" id="PS51192"/>
    </source>
</evidence>
<feature type="region of interest" description="Disordered" evidence="6">
    <location>
        <begin position="94"/>
        <end position="187"/>
    </location>
</feature>
<dbReference type="GO" id="GO:0000724">
    <property type="term" value="P:double-strand break repair via homologous recombination"/>
    <property type="evidence" value="ECO:0007669"/>
    <property type="project" value="TreeGrafter"/>
</dbReference>
<proteinExistence type="inferred from homology"/>
<gene>
    <name evidence="9" type="ORF">EV420DRAFT_1735655</name>
</gene>
<name>A0AA39MM81_ARMTA</name>
<keyword evidence="10" id="KW-1185">Reference proteome</keyword>
<dbReference type="EMBL" id="JAUEPS010000090">
    <property type="protein sequence ID" value="KAK0439083.1"/>
    <property type="molecule type" value="Genomic_DNA"/>
</dbReference>
<dbReference type="GO" id="GO:0003676">
    <property type="term" value="F:nucleic acid binding"/>
    <property type="evidence" value="ECO:0007669"/>
    <property type="project" value="InterPro"/>
</dbReference>
<dbReference type="Pfam" id="PF00271">
    <property type="entry name" value="Helicase_C"/>
    <property type="match status" value="1"/>
</dbReference>
<dbReference type="InterPro" id="IPR011545">
    <property type="entry name" value="DEAD/DEAH_box_helicase_dom"/>
</dbReference>
<dbReference type="InterPro" id="IPR027417">
    <property type="entry name" value="P-loop_NTPase"/>
</dbReference>
<dbReference type="EC" id="5.6.2.4" evidence="5"/>
<feature type="compositionally biased region" description="Acidic residues" evidence="6">
    <location>
        <begin position="157"/>
        <end position="184"/>
    </location>
</feature>
<dbReference type="RefSeq" id="XP_060323153.1">
    <property type="nucleotide sequence ID" value="XM_060480009.1"/>
</dbReference>
<protein>
    <recommendedName>
        <fullName evidence="5">DNA 3'-5' helicase</fullName>
        <ecNumber evidence="5">5.6.2.4</ecNumber>
    </recommendedName>
</protein>
<dbReference type="GO" id="GO:0043138">
    <property type="term" value="F:3'-5' DNA helicase activity"/>
    <property type="evidence" value="ECO:0007669"/>
    <property type="project" value="UniProtKB-EC"/>
</dbReference>
<feature type="compositionally biased region" description="Polar residues" evidence="6">
    <location>
        <begin position="122"/>
        <end position="148"/>
    </location>
</feature>
<comment type="similarity">
    <text evidence="1">Belongs to the helicase family. RecQ subfamily.</text>
</comment>